<dbReference type="PANTHER" id="PTHR14352">
    <property type="entry name" value="HAUS AUGMIN-LIKE COMPLEX SUBUNIT 7"/>
    <property type="match status" value="1"/>
</dbReference>
<gene>
    <name evidence="1" type="ORF">JZ751_013085</name>
</gene>
<accession>A0A8T2P4X4</accession>
<dbReference type="AlphaFoldDB" id="A0A8T2P4X4"/>
<comment type="caution">
    <text evidence="1">The sequence shown here is derived from an EMBL/GenBank/DDBJ whole genome shotgun (WGS) entry which is preliminary data.</text>
</comment>
<dbReference type="PANTHER" id="PTHR14352:SF2">
    <property type="entry name" value="HAUS AUGMIN-LIKE COMPLEX SUBUNIT 7"/>
    <property type="match status" value="1"/>
</dbReference>
<dbReference type="GO" id="GO:0051225">
    <property type="term" value="P:spindle assembly"/>
    <property type="evidence" value="ECO:0007669"/>
    <property type="project" value="TreeGrafter"/>
</dbReference>
<evidence type="ECO:0008006" key="3">
    <source>
        <dbReference type="Google" id="ProtNLM"/>
    </source>
</evidence>
<protein>
    <recommendedName>
        <fullName evidence="3">HAUS augmin-like complex subunit 7</fullName>
    </recommendedName>
</protein>
<sequence length="372" mass="41655">MAGTLKETQLAERIYSRLQDLNCPLVEGLFLQEADSMKDLLCTPTLHRTDILKWICVSCCPSLKGRFSALRSTQTDAVLQEMVCFGHEMMLCEPDDLDLIKGLAPALRQLHFMEQLLALVPDRCPDRAELSVGQVTVGGQELLRELFSASHIAQLTALLKPTCNPWSADLRELLRHKASQSKMGQNKTSFVKPAEDSVAVASALLESTKCVLEDLRKECTFLQSDDMSPSPRLSPCALRLAITDLSQLMLAFSQCFNTEFRGSCQRRPPALSPNSHSFRTVHQLLLTCSQELQALEQLLDTSSTMAMTVKQIETDRRYWGDGHKHTLREYSGSVSLTDGMTQTQGTKQGLQKYRCIMNVLRSFELTGIFTFL</sequence>
<reference evidence="1" key="1">
    <citation type="thesis" date="2021" institute="BYU ScholarsArchive" country="Provo, UT, USA">
        <title>Applications of and Algorithms for Genome Assembly and Genomic Analyses with an Emphasis on Marine Teleosts.</title>
        <authorList>
            <person name="Pickett B.D."/>
        </authorList>
    </citation>
    <scope>NUCLEOTIDE SEQUENCE</scope>
    <source>
        <strain evidence="1">HI-2016</strain>
    </source>
</reference>
<dbReference type="InterPro" id="IPR029711">
    <property type="entry name" value="Haus7-like"/>
</dbReference>
<dbReference type="EMBL" id="JAFBMS010000022">
    <property type="protein sequence ID" value="KAG9343707.1"/>
    <property type="molecule type" value="Genomic_DNA"/>
</dbReference>
<keyword evidence="2" id="KW-1185">Reference proteome</keyword>
<name>A0A8T2P4X4_9TELE</name>
<dbReference type="Proteomes" id="UP000824540">
    <property type="component" value="Unassembled WGS sequence"/>
</dbReference>
<evidence type="ECO:0000313" key="1">
    <source>
        <dbReference type="EMBL" id="KAG9343707.1"/>
    </source>
</evidence>
<dbReference type="GO" id="GO:0051011">
    <property type="term" value="F:microtubule minus-end binding"/>
    <property type="evidence" value="ECO:0007669"/>
    <property type="project" value="TreeGrafter"/>
</dbReference>
<evidence type="ECO:0000313" key="2">
    <source>
        <dbReference type="Proteomes" id="UP000824540"/>
    </source>
</evidence>
<proteinExistence type="predicted"/>
<organism evidence="1 2">
    <name type="scientific">Albula glossodonta</name>
    <name type="common">roundjaw bonefish</name>
    <dbReference type="NCBI Taxonomy" id="121402"/>
    <lineage>
        <taxon>Eukaryota</taxon>
        <taxon>Metazoa</taxon>
        <taxon>Chordata</taxon>
        <taxon>Craniata</taxon>
        <taxon>Vertebrata</taxon>
        <taxon>Euteleostomi</taxon>
        <taxon>Actinopterygii</taxon>
        <taxon>Neopterygii</taxon>
        <taxon>Teleostei</taxon>
        <taxon>Albuliformes</taxon>
        <taxon>Albulidae</taxon>
        <taxon>Albula</taxon>
    </lineage>
</organism>
<dbReference type="OrthoDB" id="6435999at2759"/>
<dbReference type="GO" id="GO:0070652">
    <property type="term" value="C:HAUS complex"/>
    <property type="evidence" value="ECO:0007669"/>
    <property type="project" value="TreeGrafter"/>
</dbReference>
<dbReference type="GO" id="GO:0031023">
    <property type="term" value="P:microtubule organizing center organization"/>
    <property type="evidence" value="ECO:0007669"/>
    <property type="project" value="TreeGrafter"/>
</dbReference>